<feature type="transmembrane region" description="Helical" evidence="9">
    <location>
        <begin position="55"/>
        <end position="76"/>
    </location>
</feature>
<evidence type="ECO:0000256" key="5">
    <source>
        <dbReference type="ARBA" id="ARBA00022741"/>
    </source>
</evidence>
<gene>
    <name evidence="11" type="ORF">HH308_00370</name>
</gene>
<dbReference type="InterPro" id="IPR050482">
    <property type="entry name" value="Sensor_HK_TwoCompSys"/>
</dbReference>
<evidence type="ECO:0000256" key="1">
    <source>
        <dbReference type="ARBA" id="ARBA00000085"/>
    </source>
</evidence>
<keyword evidence="8" id="KW-0902">Two-component regulatory system</keyword>
<dbReference type="InterPro" id="IPR036890">
    <property type="entry name" value="HATPase_C_sf"/>
</dbReference>
<feature type="domain" description="Signal transduction histidine kinase subgroup 3 dimerisation and phosphoacceptor" evidence="10">
    <location>
        <begin position="189"/>
        <end position="255"/>
    </location>
</feature>
<evidence type="ECO:0000259" key="10">
    <source>
        <dbReference type="Pfam" id="PF07730"/>
    </source>
</evidence>
<keyword evidence="4" id="KW-0808">Transferase</keyword>
<keyword evidence="6 11" id="KW-0418">Kinase</keyword>
<protein>
    <recommendedName>
        <fullName evidence="2">histidine kinase</fullName>
        <ecNumber evidence="2">2.7.13.3</ecNumber>
    </recommendedName>
</protein>
<evidence type="ECO:0000256" key="8">
    <source>
        <dbReference type="ARBA" id="ARBA00023012"/>
    </source>
</evidence>
<keyword evidence="5" id="KW-0547">Nucleotide-binding</keyword>
<reference evidence="11 12" key="1">
    <citation type="submission" date="2020-04" db="EMBL/GenBank/DDBJ databases">
        <title>Gordonia sp. nov. TBRC 11910.</title>
        <authorList>
            <person name="Suriyachadkun C."/>
        </authorList>
    </citation>
    <scope>NUCLEOTIDE SEQUENCE [LARGE SCALE GENOMIC DNA]</scope>
    <source>
        <strain evidence="11 12">TBRC 11910</strain>
    </source>
</reference>
<keyword evidence="9" id="KW-0472">Membrane</keyword>
<dbReference type="AlphaFoldDB" id="A0A848KT43"/>
<proteinExistence type="predicted"/>
<dbReference type="PANTHER" id="PTHR24421">
    <property type="entry name" value="NITRATE/NITRITE SENSOR PROTEIN NARX-RELATED"/>
    <property type="match status" value="1"/>
</dbReference>
<dbReference type="CDD" id="cd16917">
    <property type="entry name" value="HATPase_UhpB-NarQ-NarX-like"/>
    <property type="match status" value="1"/>
</dbReference>
<feature type="transmembrane region" description="Helical" evidence="9">
    <location>
        <begin position="131"/>
        <end position="147"/>
    </location>
</feature>
<keyword evidence="9" id="KW-1133">Transmembrane helix</keyword>
<dbReference type="SUPFAM" id="SSF55874">
    <property type="entry name" value="ATPase domain of HSP90 chaperone/DNA topoisomerase II/histidine kinase"/>
    <property type="match status" value="1"/>
</dbReference>
<evidence type="ECO:0000256" key="3">
    <source>
        <dbReference type="ARBA" id="ARBA00022553"/>
    </source>
</evidence>
<feature type="transmembrane region" description="Helical" evidence="9">
    <location>
        <begin position="21"/>
        <end position="40"/>
    </location>
</feature>
<feature type="transmembrane region" description="Helical" evidence="9">
    <location>
        <begin position="153"/>
        <end position="174"/>
    </location>
</feature>
<dbReference type="GO" id="GO:0016020">
    <property type="term" value="C:membrane"/>
    <property type="evidence" value="ECO:0007669"/>
    <property type="project" value="InterPro"/>
</dbReference>
<evidence type="ECO:0000313" key="12">
    <source>
        <dbReference type="Proteomes" id="UP000550729"/>
    </source>
</evidence>
<dbReference type="Gene3D" id="3.30.565.10">
    <property type="entry name" value="Histidine kinase-like ATPase, C-terminal domain"/>
    <property type="match status" value="1"/>
</dbReference>
<dbReference type="InterPro" id="IPR011712">
    <property type="entry name" value="Sig_transdc_His_kin_sub3_dim/P"/>
</dbReference>
<dbReference type="GO" id="GO:0000155">
    <property type="term" value="F:phosphorelay sensor kinase activity"/>
    <property type="evidence" value="ECO:0007669"/>
    <property type="project" value="InterPro"/>
</dbReference>
<feature type="transmembrane region" description="Helical" evidence="9">
    <location>
        <begin position="81"/>
        <end position="100"/>
    </location>
</feature>
<sequence>MHWLLMRTRRTLALLGYEYPPSYLLIAYGGYVITVVTAAIDRFAHLSQTIAPSGLQWLAVAVATGTGWLPMIGGLLHKRHIWKPMLTIMTSVTVGLFWVVPIHADAAPLLLVISITMSSAVATVRANVFDAVVLSGVLGAGVVTGRVEQGWLIAAMLCFGVAVGRLLQAQLLLLRRERQARASQAVLDRAGMAREIHDVVAHSLSIVLLNVTGARRALQEDGDTSEALDALKDAEAQGRAAMTDVRRTIELLRTDGESESAQPGIADLDALVSTFRRAGTSVAFSARAFTTPLTSTTELTIYRIVQESLSNASRHAPGSVIEVSIGPTSSGVTVVIVNDIPDSARRHPGGSGLGGMRSRAELLGGHVSAGRHGGRWRVEAFLPLFDDDYGDGVTQRHTARVTSDG</sequence>
<dbReference type="EC" id="2.7.13.3" evidence="2"/>
<evidence type="ECO:0000256" key="7">
    <source>
        <dbReference type="ARBA" id="ARBA00022840"/>
    </source>
</evidence>
<evidence type="ECO:0000256" key="6">
    <source>
        <dbReference type="ARBA" id="ARBA00022777"/>
    </source>
</evidence>
<keyword evidence="7" id="KW-0067">ATP-binding</keyword>
<comment type="caution">
    <text evidence="11">The sequence shown here is derived from an EMBL/GenBank/DDBJ whole genome shotgun (WGS) entry which is preliminary data.</text>
</comment>
<dbReference type="EMBL" id="JABBNB010000001">
    <property type="protein sequence ID" value="NMN99672.1"/>
    <property type="molecule type" value="Genomic_DNA"/>
</dbReference>
<evidence type="ECO:0000256" key="4">
    <source>
        <dbReference type="ARBA" id="ARBA00022679"/>
    </source>
</evidence>
<comment type="catalytic activity">
    <reaction evidence="1">
        <text>ATP + protein L-histidine = ADP + protein N-phospho-L-histidine.</text>
        <dbReference type="EC" id="2.7.13.3"/>
    </reaction>
</comment>
<dbReference type="PANTHER" id="PTHR24421:SF10">
    <property type="entry name" value="NITRATE_NITRITE SENSOR PROTEIN NARQ"/>
    <property type="match status" value="1"/>
</dbReference>
<dbReference type="GO" id="GO:0046983">
    <property type="term" value="F:protein dimerization activity"/>
    <property type="evidence" value="ECO:0007669"/>
    <property type="project" value="InterPro"/>
</dbReference>
<evidence type="ECO:0000313" key="11">
    <source>
        <dbReference type="EMBL" id="NMN99672.1"/>
    </source>
</evidence>
<name>A0A848KT43_9ACTN</name>
<dbReference type="GO" id="GO:0005524">
    <property type="term" value="F:ATP binding"/>
    <property type="evidence" value="ECO:0007669"/>
    <property type="project" value="UniProtKB-KW"/>
</dbReference>
<dbReference type="Pfam" id="PF07730">
    <property type="entry name" value="HisKA_3"/>
    <property type="match status" value="1"/>
</dbReference>
<evidence type="ECO:0000256" key="9">
    <source>
        <dbReference type="SAM" id="Phobius"/>
    </source>
</evidence>
<keyword evidence="3" id="KW-0597">Phosphoprotein</keyword>
<dbReference type="Proteomes" id="UP000550729">
    <property type="component" value="Unassembled WGS sequence"/>
</dbReference>
<dbReference type="RefSeq" id="WP_170192188.1">
    <property type="nucleotide sequence ID" value="NZ_JABBNB010000001.1"/>
</dbReference>
<keyword evidence="12" id="KW-1185">Reference proteome</keyword>
<dbReference type="Gene3D" id="1.20.5.1930">
    <property type="match status" value="1"/>
</dbReference>
<organism evidence="11 12">
    <name type="scientific">Gordonia asplenii</name>
    <dbReference type="NCBI Taxonomy" id="2725283"/>
    <lineage>
        <taxon>Bacteria</taxon>
        <taxon>Bacillati</taxon>
        <taxon>Actinomycetota</taxon>
        <taxon>Actinomycetes</taxon>
        <taxon>Mycobacteriales</taxon>
        <taxon>Gordoniaceae</taxon>
        <taxon>Gordonia</taxon>
    </lineage>
</organism>
<accession>A0A848KT43</accession>
<evidence type="ECO:0000256" key="2">
    <source>
        <dbReference type="ARBA" id="ARBA00012438"/>
    </source>
</evidence>
<keyword evidence="9" id="KW-0812">Transmembrane</keyword>